<comment type="similarity">
    <text evidence="1">Belongs to the MlaA family.</text>
</comment>
<evidence type="ECO:0000256" key="2">
    <source>
        <dbReference type="ARBA" id="ARBA00022729"/>
    </source>
</evidence>
<dbReference type="RefSeq" id="WP_194365708.1">
    <property type="nucleotide sequence ID" value="NZ_CP054493.1"/>
</dbReference>
<dbReference type="KEGG" id="smas:HUE87_08180"/>
<dbReference type="PROSITE" id="PS51257">
    <property type="entry name" value="PROKAR_LIPOPROTEIN"/>
    <property type="match status" value="1"/>
</dbReference>
<protein>
    <submittedName>
        <fullName evidence="3">VacJ family lipoprotein</fullName>
    </submittedName>
</protein>
<evidence type="ECO:0000313" key="4">
    <source>
        <dbReference type="Proteomes" id="UP000593836"/>
    </source>
</evidence>
<dbReference type="PANTHER" id="PTHR30035:SF3">
    <property type="entry name" value="INTERMEMBRANE PHOSPHOLIPID TRANSPORT SYSTEM LIPOPROTEIN MLAA"/>
    <property type="match status" value="1"/>
</dbReference>
<dbReference type="AlphaFoldDB" id="A0A7S7LYL0"/>
<dbReference type="GO" id="GO:0016020">
    <property type="term" value="C:membrane"/>
    <property type="evidence" value="ECO:0007669"/>
    <property type="project" value="InterPro"/>
</dbReference>
<name>A0A7S7LYL0_9BACT</name>
<evidence type="ECO:0000313" key="3">
    <source>
        <dbReference type="EMBL" id="QOY53873.1"/>
    </source>
</evidence>
<reference evidence="3 4" key="1">
    <citation type="submission" date="2020-05" db="EMBL/GenBank/DDBJ databases">
        <title>Sulfurimonas marisnigri, sp. nov., and Sulfurimonas baltica, sp. nov., manganese oxide reducing chemolithoautotrophs of the class Epsilonproteobacteria isolated from the pelagic redoxclines of the Black and Baltic Seas and emended description of the genus Sulfurimonas.</title>
        <authorList>
            <person name="Henkel J.V."/>
            <person name="Laudan C."/>
            <person name="Werner J."/>
            <person name="Neu T."/>
            <person name="Plewe S."/>
            <person name="Sproer C."/>
            <person name="Bunk B."/>
            <person name="Schulz-Vogt H.N."/>
        </authorList>
    </citation>
    <scope>NUCLEOTIDE SEQUENCE [LARGE SCALE GENOMIC DNA]</scope>
    <source>
        <strain evidence="3 4">SoZ1</strain>
    </source>
</reference>
<organism evidence="3 4">
    <name type="scientific">Candidatus Sulfurimonas marisnigri</name>
    <dbReference type="NCBI Taxonomy" id="2740405"/>
    <lineage>
        <taxon>Bacteria</taxon>
        <taxon>Pseudomonadati</taxon>
        <taxon>Campylobacterota</taxon>
        <taxon>Epsilonproteobacteria</taxon>
        <taxon>Campylobacterales</taxon>
        <taxon>Sulfurimonadaceae</taxon>
        <taxon>Sulfurimonas</taxon>
    </lineage>
</organism>
<keyword evidence="4" id="KW-1185">Reference proteome</keyword>
<keyword evidence="2" id="KW-0732">Signal</keyword>
<dbReference type="PRINTS" id="PR01805">
    <property type="entry name" value="VACJLIPOPROT"/>
</dbReference>
<gene>
    <name evidence="3" type="ORF">HUE87_08180</name>
</gene>
<accession>A0A7S7LYL0</accession>
<dbReference type="EMBL" id="CP054493">
    <property type="protein sequence ID" value="QOY53873.1"/>
    <property type="molecule type" value="Genomic_DNA"/>
</dbReference>
<dbReference type="PANTHER" id="PTHR30035">
    <property type="entry name" value="LIPOPROTEIN VACJ-RELATED"/>
    <property type="match status" value="1"/>
</dbReference>
<evidence type="ECO:0000256" key="1">
    <source>
        <dbReference type="ARBA" id="ARBA00010634"/>
    </source>
</evidence>
<dbReference type="Pfam" id="PF04333">
    <property type="entry name" value="MlaA"/>
    <property type="match status" value="1"/>
</dbReference>
<keyword evidence="3" id="KW-0449">Lipoprotein</keyword>
<dbReference type="InterPro" id="IPR007428">
    <property type="entry name" value="MlaA"/>
</dbReference>
<sequence length="259" mass="30137">MKFTHLIFLISIVLGFSGCSLKNVQEPSDIFQYQEKGDELLDEFENELKAEEIYDPFGGYNRVMTSFNDGVYEYFLKPVSKGYKAVVHEEIRISVGNFFNNIYFPQRFVNNLLQGKFKNASEETGRFVINTTIGILGLFDPAKSYFKLVEHKEDFGQTLGFYGVGSGPHIVLPLFGPSNLRDALSLYPDSLLSPVDYDDRSYWTLTDTWLEYTAVRTYEYVNTNSLDIERYEEMKKDAVDLYPFLRDIYEQYRDNQIKE</sequence>
<dbReference type="GO" id="GO:0120010">
    <property type="term" value="P:intermembrane phospholipid transfer"/>
    <property type="evidence" value="ECO:0007669"/>
    <property type="project" value="TreeGrafter"/>
</dbReference>
<dbReference type="Proteomes" id="UP000593836">
    <property type="component" value="Chromosome"/>
</dbReference>
<proteinExistence type="inferred from homology"/>